<dbReference type="InterPro" id="IPR012337">
    <property type="entry name" value="RNaseH-like_sf"/>
</dbReference>
<dbReference type="Gene3D" id="3.30.420.10">
    <property type="entry name" value="Ribonuclease H-like superfamily/Ribonuclease H"/>
    <property type="match status" value="1"/>
</dbReference>
<accession>A0A6G0SVZ8</accession>
<proteinExistence type="predicted"/>
<keyword evidence="4" id="KW-1185">Reference proteome</keyword>
<dbReference type="PANTHER" id="PTHR46585:SF1">
    <property type="entry name" value="CHROMO DOMAIN-CONTAINING PROTEIN"/>
    <property type="match status" value="1"/>
</dbReference>
<dbReference type="InterPro" id="IPR058520">
    <property type="entry name" value="DUF8207"/>
</dbReference>
<name>A0A6G0SVZ8_APHGL</name>
<dbReference type="SUPFAM" id="SSF53098">
    <property type="entry name" value="Ribonuclease H-like"/>
    <property type="match status" value="1"/>
</dbReference>
<dbReference type="InterPro" id="IPR000953">
    <property type="entry name" value="Chromo/chromo_shadow_dom"/>
</dbReference>
<feature type="domain" description="Chromo" evidence="1">
    <location>
        <begin position="766"/>
        <end position="801"/>
    </location>
</feature>
<evidence type="ECO:0000259" key="1">
    <source>
        <dbReference type="PROSITE" id="PS50013"/>
    </source>
</evidence>
<dbReference type="AlphaFoldDB" id="A0A6G0SVZ8"/>
<dbReference type="PROSITE" id="PS50994">
    <property type="entry name" value="INTEGRASE"/>
    <property type="match status" value="1"/>
</dbReference>
<gene>
    <name evidence="3" type="ORF">AGLY_017053</name>
</gene>
<reference evidence="3 4" key="1">
    <citation type="submission" date="2019-08" db="EMBL/GenBank/DDBJ databases">
        <title>The genome of the soybean aphid Biotype 1, its phylome, world population structure and adaptation to the North American continent.</title>
        <authorList>
            <person name="Giordano R."/>
            <person name="Donthu R.K."/>
            <person name="Hernandez A.G."/>
            <person name="Wright C.L."/>
            <person name="Zimin A.V."/>
        </authorList>
    </citation>
    <scope>NUCLEOTIDE SEQUENCE [LARGE SCALE GENOMIC DNA]</scope>
    <source>
        <tissue evidence="3">Whole aphids</tissue>
    </source>
</reference>
<feature type="domain" description="Integrase catalytic" evidence="2">
    <location>
        <begin position="522"/>
        <end position="680"/>
    </location>
</feature>
<protein>
    <recommendedName>
        <fullName evidence="5">Integrase catalytic domain-containing protein</fullName>
    </recommendedName>
</protein>
<evidence type="ECO:0008006" key="5">
    <source>
        <dbReference type="Google" id="ProtNLM"/>
    </source>
</evidence>
<dbReference type="Pfam" id="PF00665">
    <property type="entry name" value="rve"/>
    <property type="match status" value="1"/>
</dbReference>
<dbReference type="OrthoDB" id="6621683at2759"/>
<sequence>MDLIEQKDKLDILNVDTRIIKKTSRHGPLLPDTIRAIIVGPSGSDDIKGANIFIFSDADKVIKPNLTKKNSVIIFDDVLCGPQSIIREYFGMCRHSGASSVFYLAQTYSKIPKQLDDTNLKHIFNDHSSADMDFSEFRKISHFCWNQSDYGFMVIDKTREMNEDKIDILKETDILSSLFSMNKDKVLLKNLILSKKNIKRKIMNMKRGVIDSDNYFRETFIPLLKPLTSIPEKNTSFISDTTKKKDTLITSDGDSENESNSSFDNFLISNPKLQRYDKSYGMHYDSVNDQLKISDIPVTFDHGNLRLLDNYYPWTKGLWSLLCEKVPKNMTIEDMESYYNILKTSKVYLKADGKPKTSRYFKWMNVVKPLYDRMKIEEKQLNEEVLKINNKVKTPSQLKLKEFDNFLFSSSAKRRNIVNDATISNVPFDFSSSVISSKFEEPPTDQLFKFSLSPSVKKGSGLYKDVIPHTQLVYYDDPNELVVRLNLLTSSQNAGNTGVNNEIISIIEELQGLANELHRPARKVFPRRSIITRFKDDLWQADLMDMQSHSKQNLDTYTKYVWVESLKNKTGKECTKGMFNILKQANPKLLQTDNGTEFYNNQFQQLMKKYKIRHYSTYSVIKCSIGERVIQTLKNNIYKHFTATGTWNWYNRISKIIYNYNHTKHRSIKCTPYEARINTSKIKSNIQSNKTSYKPKFKINDKVRISKYKHIFSKGYTPNWTTEIFTVSKVLHTEPITYQLKDGSNNIILGGFYEQEIKLTDFPNTFLIERVIKKVKDKMLIKWMGFDSSHNSWISSRDIIK</sequence>
<evidence type="ECO:0000313" key="4">
    <source>
        <dbReference type="Proteomes" id="UP000475862"/>
    </source>
</evidence>
<dbReference type="EMBL" id="VYZN01001012">
    <property type="protein sequence ID" value="KAE9522546.1"/>
    <property type="molecule type" value="Genomic_DNA"/>
</dbReference>
<dbReference type="Pfam" id="PF26634">
    <property type="entry name" value="DUF8207"/>
    <property type="match status" value="1"/>
</dbReference>
<evidence type="ECO:0000313" key="3">
    <source>
        <dbReference type="EMBL" id="KAE9522546.1"/>
    </source>
</evidence>
<dbReference type="GO" id="GO:0003676">
    <property type="term" value="F:nucleic acid binding"/>
    <property type="evidence" value="ECO:0007669"/>
    <property type="project" value="InterPro"/>
</dbReference>
<evidence type="ECO:0000259" key="2">
    <source>
        <dbReference type="PROSITE" id="PS50994"/>
    </source>
</evidence>
<comment type="caution">
    <text evidence="3">The sequence shown here is derived from an EMBL/GenBank/DDBJ whole genome shotgun (WGS) entry which is preliminary data.</text>
</comment>
<dbReference type="InterPro" id="IPR036397">
    <property type="entry name" value="RNaseH_sf"/>
</dbReference>
<organism evidence="3 4">
    <name type="scientific">Aphis glycines</name>
    <name type="common">Soybean aphid</name>
    <dbReference type="NCBI Taxonomy" id="307491"/>
    <lineage>
        <taxon>Eukaryota</taxon>
        <taxon>Metazoa</taxon>
        <taxon>Ecdysozoa</taxon>
        <taxon>Arthropoda</taxon>
        <taxon>Hexapoda</taxon>
        <taxon>Insecta</taxon>
        <taxon>Pterygota</taxon>
        <taxon>Neoptera</taxon>
        <taxon>Paraneoptera</taxon>
        <taxon>Hemiptera</taxon>
        <taxon>Sternorrhyncha</taxon>
        <taxon>Aphidomorpha</taxon>
        <taxon>Aphidoidea</taxon>
        <taxon>Aphididae</taxon>
        <taxon>Aphidini</taxon>
        <taxon>Aphis</taxon>
        <taxon>Aphis</taxon>
    </lineage>
</organism>
<dbReference type="PROSITE" id="PS50013">
    <property type="entry name" value="CHROMO_2"/>
    <property type="match status" value="1"/>
</dbReference>
<dbReference type="PANTHER" id="PTHR46585">
    <property type="entry name" value="INTEGRASE CORE DOMAIN CONTAINING PROTEIN"/>
    <property type="match status" value="1"/>
</dbReference>
<dbReference type="Proteomes" id="UP000475862">
    <property type="component" value="Unassembled WGS sequence"/>
</dbReference>
<dbReference type="GO" id="GO:0015074">
    <property type="term" value="P:DNA integration"/>
    <property type="evidence" value="ECO:0007669"/>
    <property type="project" value="InterPro"/>
</dbReference>
<dbReference type="InterPro" id="IPR001584">
    <property type="entry name" value="Integrase_cat-core"/>
</dbReference>